<keyword evidence="11" id="KW-1185">Reference proteome</keyword>
<keyword evidence="4 7" id="KW-1133">Transmembrane helix</keyword>
<evidence type="ECO:0000256" key="2">
    <source>
        <dbReference type="ARBA" id="ARBA00022475"/>
    </source>
</evidence>
<dbReference type="InterPro" id="IPR003838">
    <property type="entry name" value="ABC3_permease_C"/>
</dbReference>
<dbReference type="KEGG" id="mgg:MPLG2_0317"/>
<feature type="transmembrane region" description="Helical" evidence="7">
    <location>
        <begin position="21"/>
        <end position="42"/>
    </location>
</feature>
<evidence type="ECO:0000256" key="1">
    <source>
        <dbReference type="ARBA" id="ARBA00004651"/>
    </source>
</evidence>
<evidence type="ECO:0000256" key="6">
    <source>
        <dbReference type="ARBA" id="ARBA00038076"/>
    </source>
</evidence>
<comment type="subcellular location">
    <subcellularLocation>
        <location evidence="1">Cell membrane</location>
        <topology evidence="1">Multi-pass membrane protein</topology>
    </subcellularLocation>
</comment>
<feature type="transmembrane region" description="Helical" evidence="7">
    <location>
        <begin position="370"/>
        <end position="392"/>
    </location>
</feature>
<name>A0A2N9JC68_9ACTN</name>
<protein>
    <submittedName>
        <fullName evidence="10">Macrolide ABC transporter permease</fullName>
    </submittedName>
</protein>
<dbReference type="OrthoDB" id="9780560at2"/>
<evidence type="ECO:0000313" key="10">
    <source>
        <dbReference type="EMBL" id="SPD85353.1"/>
    </source>
</evidence>
<evidence type="ECO:0000256" key="7">
    <source>
        <dbReference type="SAM" id="Phobius"/>
    </source>
</evidence>
<dbReference type="Pfam" id="PF02687">
    <property type="entry name" value="FtsX"/>
    <property type="match status" value="1"/>
</dbReference>
<evidence type="ECO:0000256" key="3">
    <source>
        <dbReference type="ARBA" id="ARBA00022692"/>
    </source>
</evidence>
<dbReference type="InterPro" id="IPR050250">
    <property type="entry name" value="Macrolide_Exporter_MacB"/>
</dbReference>
<keyword evidence="2" id="KW-1003">Cell membrane</keyword>
<dbReference type="EMBL" id="LT985188">
    <property type="protein sequence ID" value="SPD85353.1"/>
    <property type="molecule type" value="Genomic_DNA"/>
</dbReference>
<dbReference type="PANTHER" id="PTHR30572:SF4">
    <property type="entry name" value="ABC TRANSPORTER PERMEASE YTRF"/>
    <property type="match status" value="1"/>
</dbReference>
<evidence type="ECO:0000259" key="8">
    <source>
        <dbReference type="Pfam" id="PF02687"/>
    </source>
</evidence>
<gene>
    <name evidence="10" type="ORF">MPLG2_0317</name>
</gene>
<feature type="transmembrane region" description="Helical" evidence="7">
    <location>
        <begin position="282"/>
        <end position="310"/>
    </location>
</feature>
<comment type="similarity">
    <text evidence="6">Belongs to the ABC-4 integral membrane protein family.</text>
</comment>
<organism evidence="10 11">
    <name type="scientific">Micropruina glycogenica</name>
    <dbReference type="NCBI Taxonomy" id="75385"/>
    <lineage>
        <taxon>Bacteria</taxon>
        <taxon>Bacillati</taxon>
        <taxon>Actinomycetota</taxon>
        <taxon>Actinomycetes</taxon>
        <taxon>Propionibacteriales</taxon>
        <taxon>Nocardioidaceae</taxon>
        <taxon>Micropruina</taxon>
    </lineage>
</organism>
<proteinExistence type="inferred from homology"/>
<reference evidence="10 11" key="1">
    <citation type="submission" date="2018-02" db="EMBL/GenBank/DDBJ databases">
        <authorList>
            <person name="Cohen D.B."/>
            <person name="Kent A.D."/>
        </authorList>
    </citation>
    <scope>NUCLEOTIDE SEQUENCE [LARGE SCALE GENOMIC DNA]</scope>
    <source>
        <strain evidence="10">1</strain>
    </source>
</reference>
<evidence type="ECO:0000259" key="9">
    <source>
        <dbReference type="Pfam" id="PF12704"/>
    </source>
</evidence>
<dbReference type="GO" id="GO:0005886">
    <property type="term" value="C:plasma membrane"/>
    <property type="evidence" value="ECO:0007669"/>
    <property type="project" value="UniProtKB-SubCell"/>
</dbReference>
<accession>A0A2N9JC68</accession>
<dbReference type="Proteomes" id="UP000238164">
    <property type="component" value="Chromosome 1"/>
</dbReference>
<dbReference type="InterPro" id="IPR025857">
    <property type="entry name" value="MacB_PCD"/>
</dbReference>
<keyword evidence="3 7" id="KW-0812">Transmembrane</keyword>
<sequence length="409" mass="41079">MEWKETISTAISALNARRMRSLLTMLGILIGIAAVMLTVGLGQGASASITSRINALGSNLIVVTPSQSTSSGGFRGGGGSVSTLTTADATMLADKTVAPDIAAVAPVSSTSGSLQSSSTTWTSTVVGTTPDWLTVRARTVSTGRFFTTDELDSSSNVAVIGSTTATELFSDGSPVGQTISINGSSFTVIGILNTQGTSGTSNEDDTVLVPLTSYAARLSTSSNANSISSIYLSGKDADSLSAAYQQVKTALLASHGVTSDNADFSVSTQASLVETATSITGILTVLLGGIAGISLLVGGIGVMNIMLVSVSERVREIGLRKALGATPGVIRQQFLVEAGILGTLGGLLGIAIGVTGALILTPIIGISVAISIPATLLALVVSLGIGLVAGVYPASRAAKLAPIDALRSE</sequence>
<dbReference type="PANTHER" id="PTHR30572">
    <property type="entry name" value="MEMBRANE COMPONENT OF TRANSPORTER-RELATED"/>
    <property type="match status" value="1"/>
</dbReference>
<feature type="domain" description="MacB-like periplasmic core" evidence="9">
    <location>
        <begin position="21"/>
        <end position="249"/>
    </location>
</feature>
<dbReference type="RefSeq" id="WP_105184610.1">
    <property type="nucleotide sequence ID" value="NZ_BAAAGO010000025.1"/>
</dbReference>
<dbReference type="AlphaFoldDB" id="A0A2N9JC68"/>
<evidence type="ECO:0000256" key="4">
    <source>
        <dbReference type="ARBA" id="ARBA00022989"/>
    </source>
</evidence>
<evidence type="ECO:0000313" key="11">
    <source>
        <dbReference type="Proteomes" id="UP000238164"/>
    </source>
</evidence>
<feature type="domain" description="ABC3 transporter permease C-terminal" evidence="8">
    <location>
        <begin position="290"/>
        <end position="402"/>
    </location>
</feature>
<evidence type="ECO:0000256" key="5">
    <source>
        <dbReference type="ARBA" id="ARBA00023136"/>
    </source>
</evidence>
<dbReference type="GO" id="GO:0022857">
    <property type="term" value="F:transmembrane transporter activity"/>
    <property type="evidence" value="ECO:0007669"/>
    <property type="project" value="TreeGrafter"/>
</dbReference>
<dbReference type="Pfam" id="PF12704">
    <property type="entry name" value="MacB_PCD"/>
    <property type="match status" value="1"/>
</dbReference>
<keyword evidence="5 7" id="KW-0472">Membrane</keyword>
<feature type="transmembrane region" description="Helical" evidence="7">
    <location>
        <begin position="340"/>
        <end position="364"/>
    </location>
</feature>